<dbReference type="Proteomes" id="UP000234525">
    <property type="component" value="Unassembled WGS sequence"/>
</dbReference>
<dbReference type="Proteomes" id="UP000234327">
    <property type="component" value="Unassembled WGS sequence"/>
</dbReference>
<reference evidence="2 7" key="1">
    <citation type="journal article" date="2017" name="Elife">
        <title>Extensive horizontal gene transfer in cheese-associated bacteria.</title>
        <authorList>
            <person name="Bonham K.S."/>
            <person name="Wolfe B.E."/>
            <person name="Dutton R.J."/>
        </authorList>
    </citation>
    <scope>NUCLEOTIDE SEQUENCE [LARGE SCALE GENOMIC DNA]</scope>
    <source>
        <strain evidence="2 7">962_8</strain>
    </source>
</reference>
<dbReference type="AlphaFoldDB" id="A0A2H1I3I2"/>
<dbReference type="SUPFAM" id="SSF53335">
    <property type="entry name" value="S-adenosyl-L-methionine-dependent methyltransferases"/>
    <property type="match status" value="1"/>
</dbReference>
<dbReference type="EMBL" id="FXZI01000003">
    <property type="protein sequence ID" value="SMX82240.1"/>
    <property type="molecule type" value="Genomic_DNA"/>
</dbReference>
<dbReference type="EMBL" id="FXZB01000005">
    <property type="protein sequence ID" value="SMX69745.1"/>
    <property type="molecule type" value="Genomic_DNA"/>
</dbReference>
<evidence type="ECO:0000313" key="5">
    <source>
        <dbReference type="EMBL" id="SMX82240.1"/>
    </source>
</evidence>
<evidence type="ECO:0000313" key="4">
    <source>
        <dbReference type="EMBL" id="SMX71563.1"/>
    </source>
</evidence>
<evidence type="ECO:0000313" key="3">
    <source>
        <dbReference type="EMBL" id="SMX69745.1"/>
    </source>
</evidence>
<keyword evidence="11" id="KW-1185">Reference proteome</keyword>
<dbReference type="Proteomes" id="UP000234300">
    <property type="component" value="Unassembled WGS sequence"/>
</dbReference>
<accession>A0A2H1I3I2</accession>
<dbReference type="GO" id="GO:0032259">
    <property type="term" value="P:methylation"/>
    <property type="evidence" value="ECO:0007669"/>
    <property type="project" value="UniProtKB-KW"/>
</dbReference>
<evidence type="ECO:0000313" key="9">
    <source>
        <dbReference type="Proteomes" id="UP000234300"/>
    </source>
</evidence>
<dbReference type="Proteomes" id="UP000234289">
    <property type="component" value="Unassembled WGS sequence"/>
</dbReference>
<keyword evidence="2" id="KW-0808">Transferase</keyword>
<dbReference type="Gene3D" id="3.40.50.150">
    <property type="entry name" value="Vaccinia Virus protein VP39"/>
    <property type="match status" value="1"/>
</dbReference>
<dbReference type="Proteomes" id="UP000218620">
    <property type="component" value="Unassembled WGS sequence"/>
</dbReference>
<reference evidence="9 10" key="3">
    <citation type="submission" date="2017-03" db="EMBL/GenBank/DDBJ databases">
        <authorList>
            <person name="Afonso C.L."/>
            <person name="Miller P.J."/>
            <person name="Scott M.A."/>
            <person name="Spackman E."/>
            <person name="Goraichik I."/>
            <person name="Dimitrov K.M."/>
            <person name="Suarez D.L."/>
            <person name="Swayne D.E."/>
        </authorList>
    </citation>
    <scope>NUCLEOTIDE SEQUENCE [LARGE SCALE GENOMIC DNA]</scope>
    <source>
        <strain evidence="4">6</strain>
        <strain evidence="10">6(3)</strain>
        <strain evidence="5">8</strain>
        <strain evidence="9">8(6)</strain>
        <strain evidence="3">ATCC 9175</strain>
        <strain evidence="6">CNRZ 920</strain>
    </source>
</reference>
<evidence type="ECO:0000256" key="1">
    <source>
        <dbReference type="SAM" id="MobiDB-lite"/>
    </source>
</evidence>
<evidence type="ECO:0000313" key="11">
    <source>
        <dbReference type="Proteomes" id="UP000234525"/>
    </source>
</evidence>
<dbReference type="RefSeq" id="WP_009884910.1">
    <property type="nucleotide sequence ID" value="NZ_AAGP01000043.1"/>
</dbReference>
<feature type="region of interest" description="Disordered" evidence="1">
    <location>
        <begin position="310"/>
        <end position="331"/>
    </location>
</feature>
<dbReference type="EMBL" id="FXYZ01000003">
    <property type="protein sequence ID" value="SMX71563.1"/>
    <property type="molecule type" value="Genomic_DNA"/>
</dbReference>
<gene>
    <name evidence="3" type="ORF">BAUR9175_00900</name>
    <name evidence="6" type="ORF">BAUR920_03325</name>
    <name evidence="4" type="ORF">BAURA63_00952</name>
    <name evidence="5" type="ORF">BAURA86_01263</name>
    <name evidence="2" type="ORF">CIK65_02465</name>
</gene>
<evidence type="ECO:0000313" key="10">
    <source>
        <dbReference type="Proteomes" id="UP000234327"/>
    </source>
</evidence>
<name>A0A2H1I3I2_BREAU</name>
<accession>A0A2A3YYW5</accession>
<dbReference type="EMBL" id="FXZG01000028">
    <property type="protein sequence ID" value="SMY00552.1"/>
    <property type="molecule type" value="Genomic_DNA"/>
</dbReference>
<feature type="compositionally biased region" description="Basic and acidic residues" evidence="1">
    <location>
        <begin position="310"/>
        <end position="321"/>
    </location>
</feature>
<dbReference type="EMBL" id="NRGQ01000003">
    <property type="protein sequence ID" value="PCC44471.1"/>
    <property type="molecule type" value="Genomic_DNA"/>
</dbReference>
<evidence type="ECO:0000313" key="6">
    <source>
        <dbReference type="EMBL" id="SMY00552.1"/>
    </source>
</evidence>
<organism evidence="3 11">
    <name type="scientific">Brevibacterium aurantiacum</name>
    <dbReference type="NCBI Taxonomy" id="273384"/>
    <lineage>
        <taxon>Bacteria</taxon>
        <taxon>Bacillati</taxon>
        <taxon>Actinomycetota</taxon>
        <taxon>Actinomycetes</taxon>
        <taxon>Micrococcales</taxon>
        <taxon>Brevibacteriaceae</taxon>
        <taxon>Brevibacterium</taxon>
    </lineage>
</organism>
<protein>
    <submittedName>
        <fullName evidence="2">Class I SAM-dependent methyltransferase</fullName>
    </submittedName>
</protein>
<evidence type="ECO:0000313" key="8">
    <source>
        <dbReference type="Proteomes" id="UP000234289"/>
    </source>
</evidence>
<evidence type="ECO:0000313" key="7">
    <source>
        <dbReference type="Proteomes" id="UP000218620"/>
    </source>
</evidence>
<dbReference type="GO" id="GO:0008168">
    <property type="term" value="F:methyltransferase activity"/>
    <property type="evidence" value="ECO:0007669"/>
    <property type="project" value="UniProtKB-KW"/>
</dbReference>
<proteinExistence type="predicted"/>
<sequence>MTAAEPGWLDLRVPFDDAARKHALPLLDEAARSLATRALTVDTERPLVVIDVGAGTGNSMRWFDARLTERLRGRRVQWVLVDADEAALEVAADRFGTAVHTVAAPISSLPDIAAEALAAASSAGNAGSGADPRTASTVSPHPCELLITGSALLDVLTRDDTAAIIETLHRFSGIGIFLLSIAGQWHLSPPHPDDEVIDEAFGRHQRRDSRLGTQAAPVLEAEACDIGARVETSAAPWHLEAPRDSEFLIRFLTERVDAAIEEDPGLREAGRSWLKERLNHVESRSDGQSGRTEGQAAGLRVVVDHTDVLIDATDHRGRADRPAQPSGEPKR</sequence>
<dbReference type="InterPro" id="IPR029063">
    <property type="entry name" value="SAM-dependent_MTases_sf"/>
</dbReference>
<keyword evidence="2" id="KW-0489">Methyltransferase</keyword>
<reference evidence="8 11" key="2">
    <citation type="submission" date="2017-03" db="EMBL/GenBank/DDBJ databases">
        <authorList>
            <person name="Monnet C."/>
        </authorList>
    </citation>
    <scope>NUCLEOTIDE SEQUENCE [LARGE SCALE GENOMIC DNA]</scope>
    <source>
        <strain evidence="11">ATCC 9175</strain>
        <strain evidence="8">CNRZ 920</strain>
    </source>
</reference>
<evidence type="ECO:0000313" key="2">
    <source>
        <dbReference type="EMBL" id="PCC44471.1"/>
    </source>
</evidence>